<dbReference type="Proteomes" id="UP000235388">
    <property type="component" value="Unassembled WGS sequence"/>
</dbReference>
<evidence type="ECO:0000313" key="2">
    <source>
        <dbReference type="Proteomes" id="UP000235388"/>
    </source>
</evidence>
<dbReference type="OrthoDB" id="192832at2759"/>
<dbReference type="Pfam" id="PF26113">
    <property type="entry name" value="GH16_XgeA"/>
    <property type="match status" value="1"/>
</dbReference>
<dbReference type="GO" id="GO:0009251">
    <property type="term" value="P:glucan catabolic process"/>
    <property type="evidence" value="ECO:0007669"/>
    <property type="project" value="TreeGrafter"/>
</dbReference>
<dbReference type="AlphaFoldDB" id="A0A2N5T2S9"/>
<proteinExistence type="predicted"/>
<comment type="caution">
    <text evidence="1">The sequence shown here is derived from an EMBL/GenBank/DDBJ whole genome shotgun (WGS) entry which is preliminary data.</text>
</comment>
<dbReference type="Gene3D" id="2.60.120.200">
    <property type="match status" value="1"/>
</dbReference>
<reference evidence="1 2" key="1">
    <citation type="submission" date="2017-11" db="EMBL/GenBank/DDBJ databases">
        <title>De novo assembly and phasing of dikaryotic genomes from two isolates of Puccinia coronata f. sp. avenae, the causal agent of oat crown rust.</title>
        <authorList>
            <person name="Miller M.E."/>
            <person name="Zhang Y."/>
            <person name="Omidvar V."/>
            <person name="Sperschneider J."/>
            <person name="Schwessinger B."/>
            <person name="Raley C."/>
            <person name="Palmer J.M."/>
            <person name="Garnica D."/>
            <person name="Upadhyaya N."/>
            <person name="Rathjen J."/>
            <person name="Taylor J.M."/>
            <person name="Park R.F."/>
            <person name="Dodds P.N."/>
            <person name="Hirsch C.D."/>
            <person name="Kianian S.F."/>
            <person name="Figueroa M."/>
        </authorList>
    </citation>
    <scope>NUCLEOTIDE SEQUENCE [LARGE SCALE GENOMIC DNA]</scope>
    <source>
        <strain evidence="1">12NC29</strain>
    </source>
</reference>
<accession>A0A2N5T2S9</accession>
<dbReference type="InterPro" id="IPR050546">
    <property type="entry name" value="Glycosyl_Hydrlase_16"/>
</dbReference>
<dbReference type="InterPro" id="IPR013320">
    <property type="entry name" value="ConA-like_dom_sf"/>
</dbReference>
<organism evidence="1 2">
    <name type="scientific">Puccinia coronata f. sp. avenae</name>
    <dbReference type="NCBI Taxonomy" id="200324"/>
    <lineage>
        <taxon>Eukaryota</taxon>
        <taxon>Fungi</taxon>
        <taxon>Dikarya</taxon>
        <taxon>Basidiomycota</taxon>
        <taxon>Pucciniomycotina</taxon>
        <taxon>Pucciniomycetes</taxon>
        <taxon>Pucciniales</taxon>
        <taxon>Pucciniaceae</taxon>
        <taxon>Puccinia</taxon>
    </lineage>
</organism>
<dbReference type="STRING" id="200324.A0A2N5T2S9"/>
<dbReference type="SUPFAM" id="SSF49899">
    <property type="entry name" value="Concanavalin A-like lectins/glucanases"/>
    <property type="match status" value="1"/>
</dbReference>
<sequence>MGARAITQVQEPSASPSGHPFTLIILPFPCYSELVCNRVMAGAHRDGSFVVIHASRYILHKFASVFFAPSRPGAVASAVVWLQTISILGGLLAPVITSHINSLLSLLHLHRHKLQESQQTSIWSHCSTISGANCFDSYVFINGWDNTTHSAAYYVDKDEAQRLSLAYVDKDARAIIGYNQTALRSSVRLESIERYDPGTLIIADFHHTPYVCASWPAFWMYGQDWPSHGEIDIFEGWNDNTRGRATLHTTPGCSHDPAGIQTGKVLQETCDTSVNYNAGCTVEDSTTDFYGPTLSNNGGAVLVAMYTNSEVSIWRWQRKDVPQDIQNEVPCPETWPSPTATWKSGASCDIPQKFGPQNLVINIAIVRFTTRWFQLAGIYDPLLVFV</sequence>
<keyword evidence="2" id="KW-1185">Reference proteome</keyword>
<dbReference type="PANTHER" id="PTHR10963">
    <property type="entry name" value="GLYCOSYL HYDROLASE-RELATED"/>
    <property type="match status" value="1"/>
</dbReference>
<gene>
    <name evidence="1" type="ORF">PCANC_12648</name>
</gene>
<name>A0A2N5T2S9_9BASI</name>
<dbReference type="EMBL" id="PGCJ01000807">
    <property type="protein sequence ID" value="PLW19800.1"/>
    <property type="molecule type" value="Genomic_DNA"/>
</dbReference>
<evidence type="ECO:0008006" key="3">
    <source>
        <dbReference type="Google" id="ProtNLM"/>
    </source>
</evidence>
<protein>
    <recommendedName>
        <fullName evidence="3">GH16 domain-containing protein</fullName>
    </recommendedName>
</protein>
<evidence type="ECO:0000313" key="1">
    <source>
        <dbReference type="EMBL" id="PLW19800.1"/>
    </source>
</evidence>
<dbReference type="PANTHER" id="PTHR10963:SF24">
    <property type="entry name" value="GLYCOSIDASE C21B10.07-RELATED"/>
    <property type="match status" value="1"/>
</dbReference>